<feature type="transmembrane region" description="Helical" evidence="1">
    <location>
        <begin position="26"/>
        <end position="52"/>
    </location>
</feature>
<keyword evidence="1" id="KW-1133">Transmembrane helix</keyword>
<proteinExistence type="predicted"/>
<gene>
    <name evidence="2" type="ORF">RsTaC01_1020</name>
</gene>
<organism evidence="2">
    <name type="scientific">Candidatus Paraimprobicoccus trichonymphae</name>
    <dbReference type="NCBI Taxonomy" id="3033793"/>
    <lineage>
        <taxon>Bacteria</taxon>
        <taxon>Bacillati</taxon>
        <taxon>Bacillota</taxon>
        <taxon>Clostridia</taxon>
        <taxon>Candidatus Paraimprobicoccus</taxon>
    </lineage>
</organism>
<protein>
    <submittedName>
        <fullName evidence="2">Uncharacterized protein</fullName>
    </submittedName>
</protein>
<dbReference type="KEGG" id="ptrh:RsTaC01_1020"/>
<keyword evidence="1" id="KW-0812">Transmembrane</keyword>
<evidence type="ECO:0000313" key="2">
    <source>
        <dbReference type="EMBL" id="BED93064.1"/>
    </source>
</evidence>
<dbReference type="EMBL" id="AP027925">
    <property type="protein sequence ID" value="BED93064.1"/>
    <property type="molecule type" value="Genomic_DNA"/>
</dbReference>
<accession>A0AA48I0H5</accession>
<reference evidence="2" key="1">
    <citation type="journal article" date="2023" name="ISME J.">
        <title>Emergence of putative energy parasites within Clostridia revealed by genome analysis of a novel endosymbiotic clade.</title>
        <authorList>
            <person name="Takahashi K."/>
            <person name="Kuwahara H."/>
            <person name="Horikawa Y."/>
            <person name="Izawa K."/>
            <person name="Kato D."/>
            <person name="Inagaki T."/>
            <person name="Yuki M."/>
            <person name="Ohkuma M."/>
            <person name="Hongoh Y."/>
        </authorList>
    </citation>
    <scope>NUCLEOTIDE SEQUENCE</scope>
    <source>
        <strain evidence="2">RsTa-C01</strain>
    </source>
</reference>
<keyword evidence="1" id="KW-0472">Membrane</keyword>
<evidence type="ECO:0000256" key="1">
    <source>
        <dbReference type="SAM" id="Phobius"/>
    </source>
</evidence>
<name>A0AA48I0H5_9FIRM</name>
<sequence>MYNYCKEVFYMYFLKRNYCCEPHHGLGLFFIFGIVGAFLTFVSIVTAVYIFMDKKRRKEDKQVKDYLDNSIQ</sequence>
<dbReference type="Proteomes" id="UP001335720">
    <property type="component" value="Chromosome"/>
</dbReference>
<dbReference type="AlphaFoldDB" id="A0AA48I0H5"/>